<dbReference type="InParanoid" id="L8G7U4"/>
<dbReference type="AlphaFoldDB" id="L8G7U4"/>
<sequence length="99" mass="10879">MITMEANPHGIQKTAWPAIQMASQLSEPIRESIESPSLGLDQFSLPLTWEDNNDAAISTTTSTASSITRSSQNCMTAEDMLFVMRLCIEQQAAYGHQSD</sequence>
<dbReference type="EMBL" id="GL573762">
    <property type="protein sequence ID" value="ELR08949.1"/>
    <property type="molecule type" value="Genomic_DNA"/>
</dbReference>
<evidence type="ECO:0000313" key="2">
    <source>
        <dbReference type="Proteomes" id="UP000011064"/>
    </source>
</evidence>
<name>L8G7U4_PSED2</name>
<accession>L8G7U4</accession>
<dbReference type="Proteomes" id="UP000011064">
    <property type="component" value="Unassembled WGS sequence"/>
</dbReference>
<gene>
    <name evidence="1" type="ORF">GMDG_08669</name>
</gene>
<protein>
    <submittedName>
        <fullName evidence="1">Uncharacterized protein</fullName>
    </submittedName>
</protein>
<reference evidence="2" key="1">
    <citation type="submission" date="2010-09" db="EMBL/GenBank/DDBJ databases">
        <title>The genome sequence of Geomyces destructans 20631-21.</title>
        <authorList>
            <consortium name="The Broad Institute Genome Sequencing Platform"/>
            <person name="Cuomo C.A."/>
            <person name="Blehert D.S."/>
            <person name="Lorch J.M."/>
            <person name="Young S.K."/>
            <person name="Zeng Q."/>
            <person name="Gargeya S."/>
            <person name="Fitzgerald M."/>
            <person name="Haas B."/>
            <person name="Abouelleil A."/>
            <person name="Alvarado L."/>
            <person name="Arachchi H.M."/>
            <person name="Berlin A."/>
            <person name="Brown A."/>
            <person name="Chapman S.B."/>
            <person name="Chen Z."/>
            <person name="Dunbar C."/>
            <person name="Freedman E."/>
            <person name="Gearin G."/>
            <person name="Gellesch M."/>
            <person name="Goldberg J."/>
            <person name="Griggs A."/>
            <person name="Gujja S."/>
            <person name="Heiman D."/>
            <person name="Howarth C."/>
            <person name="Larson L."/>
            <person name="Lui A."/>
            <person name="MacDonald P.J.P."/>
            <person name="Montmayeur A."/>
            <person name="Murphy C."/>
            <person name="Neiman D."/>
            <person name="Pearson M."/>
            <person name="Priest M."/>
            <person name="Roberts A."/>
            <person name="Saif S."/>
            <person name="Shea T."/>
            <person name="Shenoy N."/>
            <person name="Sisk P."/>
            <person name="Stolte C."/>
            <person name="Sykes S."/>
            <person name="Wortman J."/>
            <person name="Nusbaum C."/>
            <person name="Birren B."/>
        </authorList>
    </citation>
    <scope>NUCLEOTIDE SEQUENCE [LARGE SCALE GENOMIC DNA]</scope>
    <source>
        <strain evidence="2">ATCC MYA-4855 / 20631-21</strain>
    </source>
</reference>
<keyword evidence="2" id="KW-1185">Reference proteome</keyword>
<dbReference type="VEuPathDB" id="FungiDB:GMDG_08669"/>
<organism evidence="1 2">
    <name type="scientific">Pseudogymnoascus destructans (strain ATCC MYA-4855 / 20631-21)</name>
    <name type="common">Bat white-nose syndrome fungus</name>
    <name type="synonym">Geomyces destructans</name>
    <dbReference type="NCBI Taxonomy" id="658429"/>
    <lineage>
        <taxon>Eukaryota</taxon>
        <taxon>Fungi</taxon>
        <taxon>Dikarya</taxon>
        <taxon>Ascomycota</taxon>
        <taxon>Pezizomycotina</taxon>
        <taxon>Leotiomycetes</taxon>
        <taxon>Thelebolales</taxon>
        <taxon>Thelebolaceae</taxon>
        <taxon>Pseudogymnoascus</taxon>
    </lineage>
</organism>
<proteinExistence type="predicted"/>
<evidence type="ECO:0000313" key="1">
    <source>
        <dbReference type="EMBL" id="ELR08949.1"/>
    </source>
</evidence>
<dbReference type="HOGENOM" id="CLU_2321355_0_0_1"/>